<comment type="similarity">
    <text evidence="1">Belongs to the PNP/UDP phosphorylase family.</text>
</comment>
<dbReference type="SUPFAM" id="SSF53167">
    <property type="entry name" value="Purine and uridine phosphorylases"/>
    <property type="match status" value="1"/>
</dbReference>
<dbReference type="GO" id="GO:0016763">
    <property type="term" value="F:pentosyltransferase activity"/>
    <property type="evidence" value="ECO:0007669"/>
    <property type="project" value="InterPro"/>
</dbReference>
<proteinExistence type="inferred from homology"/>
<dbReference type="HOGENOM" id="CLU_068457_0_1_2"/>
<dbReference type="InterPro" id="IPR035994">
    <property type="entry name" value="Nucleoside_phosphorylase_sf"/>
</dbReference>
<dbReference type="RefSeq" id="WP_012608470.1">
    <property type="nucleotide sequence ID" value="NC_011766.1"/>
</dbReference>
<dbReference type="KEGG" id="dka:DKAM_0803"/>
<dbReference type="EMBL" id="CP001140">
    <property type="protein sequence ID" value="ACL11129.1"/>
    <property type="molecule type" value="Genomic_DNA"/>
</dbReference>
<evidence type="ECO:0000313" key="5">
    <source>
        <dbReference type="EMBL" id="ACL11129.1"/>
    </source>
</evidence>
<dbReference type="InterPro" id="IPR000845">
    <property type="entry name" value="Nucleoside_phosphorylase_d"/>
</dbReference>
<evidence type="ECO:0000259" key="4">
    <source>
        <dbReference type="Pfam" id="PF01048"/>
    </source>
</evidence>
<dbReference type="CDD" id="cd17764">
    <property type="entry name" value="MTAP_SsMTAPI_like"/>
    <property type="match status" value="1"/>
</dbReference>
<accession>B8D4U8</accession>
<keyword evidence="3" id="KW-0808">Transferase</keyword>
<reference evidence="5 6" key="1">
    <citation type="journal article" date="2009" name="J. Bacteriol.">
        <title>Complete genome sequence of the anaerobic, protein-degrading hyperthermophilic crenarchaeon Desulfurococcus kamchatkensis.</title>
        <authorList>
            <person name="Ravin N.V."/>
            <person name="Mardanov A.V."/>
            <person name="Beletsky A.V."/>
            <person name="Kublanov I.V."/>
            <person name="Kolganova T.V."/>
            <person name="Lebedinsky A.V."/>
            <person name="Chernyh N.A."/>
            <person name="Bonch-Osmolovskaya E.A."/>
            <person name="Skryabin K.G."/>
        </authorList>
    </citation>
    <scope>NUCLEOTIDE SEQUENCE [LARGE SCALE GENOMIC DNA]</scope>
    <source>
        <strain evidence="6">DSM 18924 / JCM 16383 / VKM B-2413 / 1221n</strain>
    </source>
</reference>
<evidence type="ECO:0000256" key="1">
    <source>
        <dbReference type="ARBA" id="ARBA00010456"/>
    </source>
</evidence>
<dbReference type="eggNOG" id="arCOG01324">
    <property type="taxonomic scope" value="Archaea"/>
</dbReference>
<dbReference type="PANTHER" id="PTHR43691:SF11">
    <property type="entry name" value="FI09636P-RELATED"/>
    <property type="match status" value="1"/>
</dbReference>
<dbReference type="STRING" id="490899.DKAM_0803"/>
<dbReference type="GeneID" id="7170956"/>
<dbReference type="InterPro" id="IPR018016">
    <property type="entry name" value="Nucleoside_phosphorylase_CS"/>
</dbReference>
<evidence type="ECO:0000256" key="3">
    <source>
        <dbReference type="ARBA" id="ARBA00022679"/>
    </source>
</evidence>
<sequence length="240" mass="25741">MPIHIKASPGDIAENVIAVGDPGRVDILSGLLSNVKTVNIHRGFKIVTGLYNGEKVTIATHGVGAPSASIVFEELRQLGAKRIVRIGTTGGVRKDTRIGDVIVATGAAYTVNGCGLGQYMPGICGAASPDPVLTTRIIESMEEHGIEYKKGPVFSSDAFYAEDPSFAERLSHYGIVAVEMEAAALFALGWLRGFETACVLVVSDVLHGEEAMKKYLTTEELAEVFLKVAKLVLDVFHKYY</sequence>
<organism evidence="5 6">
    <name type="scientific">Desulfurococcus amylolyticus (strain DSM 18924 / JCM 16383 / VKM B-2413 / 1221n)</name>
    <name type="common">Desulfurococcus kamchatkensis</name>
    <dbReference type="NCBI Taxonomy" id="490899"/>
    <lineage>
        <taxon>Archaea</taxon>
        <taxon>Thermoproteota</taxon>
        <taxon>Thermoprotei</taxon>
        <taxon>Desulfurococcales</taxon>
        <taxon>Desulfurococcaceae</taxon>
        <taxon>Desulfurococcus</taxon>
    </lineage>
</organism>
<dbReference type="PANTHER" id="PTHR43691">
    <property type="entry name" value="URIDINE PHOSPHORYLASE"/>
    <property type="match status" value="1"/>
</dbReference>
<evidence type="ECO:0000313" key="6">
    <source>
        <dbReference type="Proteomes" id="UP000006903"/>
    </source>
</evidence>
<dbReference type="PROSITE" id="PS01232">
    <property type="entry name" value="PNP_UDP_1"/>
    <property type="match status" value="1"/>
</dbReference>
<dbReference type="GO" id="GO:0009164">
    <property type="term" value="P:nucleoside catabolic process"/>
    <property type="evidence" value="ECO:0007669"/>
    <property type="project" value="UniProtKB-ARBA"/>
</dbReference>
<gene>
    <name evidence="5" type="ordered locus">DKAM_0803</name>
</gene>
<dbReference type="Proteomes" id="UP000006903">
    <property type="component" value="Chromosome"/>
</dbReference>
<feature type="domain" description="Nucleoside phosphorylase" evidence="4">
    <location>
        <begin position="16"/>
        <end position="223"/>
    </location>
</feature>
<evidence type="ECO:0000256" key="2">
    <source>
        <dbReference type="ARBA" id="ARBA00022676"/>
    </source>
</evidence>
<name>B8D4U8_DESA1</name>
<dbReference type="Gene3D" id="3.40.50.1580">
    <property type="entry name" value="Nucleoside phosphorylase domain"/>
    <property type="match status" value="1"/>
</dbReference>
<dbReference type="GO" id="GO:0005829">
    <property type="term" value="C:cytosol"/>
    <property type="evidence" value="ECO:0007669"/>
    <property type="project" value="TreeGrafter"/>
</dbReference>
<protein>
    <submittedName>
        <fullName evidence="5">Purine and other phosphorylase, family 1</fullName>
    </submittedName>
</protein>
<dbReference type="AlphaFoldDB" id="B8D4U8"/>
<keyword evidence="2" id="KW-0328">Glycosyltransferase</keyword>
<dbReference type="Pfam" id="PF01048">
    <property type="entry name" value="PNP_UDP_1"/>
    <property type="match status" value="1"/>
</dbReference>